<dbReference type="EMBL" id="JAKCXM010000203">
    <property type="protein sequence ID" value="KAJ0398822.1"/>
    <property type="molecule type" value="Genomic_DNA"/>
</dbReference>
<keyword evidence="1" id="KW-1133">Transmembrane helix</keyword>
<feature type="transmembrane region" description="Helical" evidence="1">
    <location>
        <begin position="99"/>
        <end position="123"/>
    </location>
</feature>
<accession>A0AAD5M8W5</accession>
<organism evidence="2 3">
    <name type="scientific">Pythium insidiosum</name>
    <name type="common">Pythiosis disease agent</name>
    <dbReference type="NCBI Taxonomy" id="114742"/>
    <lineage>
        <taxon>Eukaryota</taxon>
        <taxon>Sar</taxon>
        <taxon>Stramenopiles</taxon>
        <taxon>Oomycota</taxon>
        <taxon>Peronosporomycetes</taxon>
        <taxon>Pythiales</taxon>
        <taxon>Pythiaceae</taxon>
        <taxon>Pythium</taxon>
    </lineage>
</organism>
<gene>
    <name evidence="2" type="ORF">P43SY_004953</name>
</gene>
<evidence type="ECO:0000313" key="3">
    <source>
        <dbReference type="Proteomes" id="UP001209570"/>
    </source>
</evidence>
<evidence type="ECO:0000256" key="1">
    <source>
        <dbReference type="SAM" id="Phobius"/>
    </source>
</evidence>
<proteinExistence type="predicted"/>
<dbReference type="AlphaFoldDB" id="A0AAD5M8W5"/>
<keyword evidence="1" id="KW-0812">Transmembrane</keyword>
<dbReference type="Proteomes" id="UP001209570">
    <property type="component" value="Unassembled WGS sequence"/>
</dbReference>
<feature type="transmembrane region" description="Helical" evidence="1">
    <location>
        <begin position="68"/>
        <end position="92"/>
    </location>
</feature>
<name>A0AAD5M8W5_PYTIN</name>
<evidence type="ECO:0000313" key="2">
    <source>
        <dbReference type="EMBL" id="KAJ0398822.1"/>
    </source>
</evidence>
<sequence length="177" mass="19571">MEAYLFAASAGALLPAFVLLHLMELQFQRTLPAQCNQVLDATLLLQADAIHPYLDCMGTVGRAMYLEFYVFDLVLFPIIYATFLVGSLLRLWPTTRYLVALPVIAAAFDIAENVGIFYLISVFPSSSPPVELAVSVFTRTKWLFAFLATAIVVVRCLQKAATAVFQHRGMQSKAKSS</sequence>
<comment type="caution">
    <text evidence="2">The sequence shown here is derived from an EMBL/GenBank/DDBJ whole genome shotgun (WGS) entry which is preliminary data.</text>
</comment>
<keyword evidence="3" id="KW-1185">Reference proteome</keyword>
<keyword evidence="1" id="KW-0472">Membrane</keyword>
<feature type="transmembrane region" description="Helical" evidence="1">
    <location>
        <begin position="143"/>
        <end position="165"/>
    </location>
</feature>
<protein>
    <recommendedName>
        <fullName evidence="4">EXPERA domain-containing protein</fullName>
    </recommendedName>
</protein>
<reference evidence="2" key="1">
    <citation type="submission" date="2021-12" db="EMBL/GenBank/DDBJ databases">
        <title>Prjna785345.</title>
        <authorList>
            <person name="Rujirawat T."/>
            <person name="Krajaejun T."/>
        </authorList>
    </citation>
    <scope>NUCLEOTIDE SEQUENCE</scope>
    <source>
        <strain evidence="2">Pi057C3</strain>
    </source>
</reference>
<evidence type="ECO:0008006" key="4">
    <source>
        <dbReference type="Google" id="ProtNLM"/>
    </source>
</evidence>